<feature type="disulfide bond" evidence="14">
    <location>
        <begin position="36"/>
        <end position="79"/>
    </location>
</feature>
<evidence type="ECO:0000256" key="7">
    <source>
        <dbReference type="ARBA" id="ARBA00022875"/>
    </source>
</evidence>
<reference evidence="16" key="1">
    <citation type="journal article" date="1987" name="J. Immunol.">
        <title>Expansion of the complement receptor gene family. Identification in the mouse of two new genes related to the CR1 and CR2 gene family.</title>
        <authorList>
            <person name="Aegerter-Shaw M."/>
            <person name="Cole J.L."/>
            <person name="Klickstein L.B."/>
            <person name="Wong W.W."/>
            <person name="Fearon D.T."/>
            <person name="Lalley P.A."/>
            <person name="Weis J.H."/>
        </authorList>
    </citation>
    <scope>NUCLEOTIDE SEQUENCE</scope>
</reference>
<keyword evidence="7" id="KW-0391">Immunity</keyword>
<evidence type="ECO:0000313" key="16">
    <source>
        <dbReference type="EMBL" id="AAA40574.1"/>
    </source>
</evidence>
<gene>
    <name evidence="17" type="primary">Cr1l</name>
    <name evidence="17" type="synonym">Crry</name>
</gene>
<keyword evidence="8" id="KW-0472">Membrane</keyword>
<dbReference type="CDD" id="cd00033">
    <property type="entry name" value="CCP"/>
    <property type="match status" value="3"/>
</dbReference>
<feature type="domain" description="Sushi" evidence="15">
    <location>
        <begin position="189"/>
        <end position="246"/>
    </location>
</feature>
<dbReference type="PANTHER" id="PTHR19325:SF560">
    <property type="entry name" value="SUSHI, VON WILLEBRAND FACTOR TYPE A, EGF AND PENTRAXIN DOMAIN-CONTAINING PROTEIN 1"/>
    <property type="match status" value="1"/>
</dbReference>
<keyword evidence="7" id="KW-0180">Complement pathway</keyword>
<dbReference type="PROSITE" id="PS50923">
    <property type="entry name" value="SUSHI"/>
    <property type="match status" value="3"/>
</dbReference>
<dbReference type="SMART" id="SM00032">
    <property type="entry name" value="CCP"/>
    <property type="match status" value="4"/>
</dbReference>
<dbReference type="OrthoDB" id="6127264at2759"/>
<evidence type="ECO:0000256" key="11">
    <source>
        <dbReference type="ARBA" id="ARBA00064190"/>
    </source>
</evidence>
<keyword evidence="7" id="KW-0399">Innate immunity</keyword>
<dbReference type="FunFam" id="2.10.70.10:FF:000014">
    <property type="entry name" value="Membrane cofactor protein"/>
    <property type="match status" value="1"/>
</dbReference>
<organism evidence="16">
    <name type="scientific">Mus musculus</name>
    <name type="common">Mouse</name>
    <dbReference type="NCBI Taxonomy" id="10090"/>
    <lineage>
        <taxon>Eukaryota</taxon>
        <taxon>Metazoa</taxon>
        <taxon>Chordata</taxon>
        <taxon>Craniata</taxon>
        <taxon>Vertebrata</taxon>
        <taxon>Euteleostomi</taxon>
        <taxon>Mammalia</taxon>
        <taxon>Eutheria</taxon>
        <taxon>Euarchontoglires</taxon>
        <taxon>Glires</taxon>
        <taxon>Rodentia</taxon>
        <taxon>Myomorpha</taxon>
        <taxon>Muroidea</taxon>
        <taxon>Muridae</taxon>
        <taxon>Murinae</taxon>
        <taxon>Mus</taxon>
        <taxon>Mus</taxon>
    </lineage>
</organism>
<evidence type="ECO:0000256" key="12">
    <source>
        <dbReference type="ARBA" id="ARBA00071290"/>
    </source>
</evidence>
<dbReference type="Gene3D" id="2.10.70.10">
    <property type="entry name" value="Complement Module, domain 1"/>
    <property type="match status" value="4"/>
</dbReference>
<feature type="non-terminal residue" evidence="16">
    <location>
        <position position="1"/>
    </location>
</feature>
<dbReference type="AlphaFoldDB" id="Q62479"/>
<evidence type="ECO:0000256" key="3">
    <source>
        <dbReference type="ARBA" id="ARBA00022659"/>
    </source>
</evidence>
<dbReference type="PeptideAtlas" id="Q62479"/>
<protein>
    <recommendedName>
        <fullName evidence="12">Complement component receptor 1-like protein</fullName>
    </recommendedName>
    <alternativeName>
        <fullName evidence="13">Complement regulatory protein Crry</fullName>
    </alternativeName>
</protein>
<evidence type="ECO:0000256" key="13">
    <source>
        <dbReference type="ARBA" id="ARBA00078272"/>
    </source>
</evidence>
<comment type="caution">
    <text evidence="14">Lacks conserved residue(s) required for the propagation of feature annotation.</text>
</comment>
<keyword evidence="6" id="KW-0677">Repeat</keyword>
<evidence type="ECO:0000256" key="4">
    <source>
        <dbReference type="ARBA" id="ARBA00022720"/>
    </source>
</evidence>
<feature type="domain" description="Sushi" evidence="15">
    <location>
        <begin position="247"/>
        <end position="308"/>
    </location>
</feature>
<evidence type="ECO:0000256" key="14">
    <source>
        <dbReference type="PROSITE-ProRule" id="PRU00302"/>
    </source>
</evidence>
<evidence type="ECO:0000256" key="8">
    <source>
        <dbReference type="ARBA" id="ARBA00023136"/>
    </source>
</evidence>
<dbReference type="EMBL" id="M16179">
    <property type="protein sequence ID" value="AAA40574.1"/>
    <property type="molecule type" value="mRNA"/>
</dbReference>
<feature type="domain" description="Sushi" evidence="15">
    <location>
        <begin position="34"/>
        <end position="94"/>
    </location>
</feature>
<comment type="subcellular location">
    <subcellularLocation>
        <location evidence="1">Membrane</location>
    </subcellularLocation>
</comment>
<dbReference type="PIR" id="I55975">
    <property type="entry name" value="I55975"/>
</dbReference>
<feature type="disulfide bond" evidence="14">
    <location>
        <begin position="65"/>
        <end position="92"/>
    </location>
</feature>
<accession>Q62479</accession>
<evidence type="ECO:0000256" key="5">
    <source>
        <dbReference type="ARBA" id="ARBA00022729"/>
    </source>
</evidence>
<dbReference type="PANTHER" id="PTHR19325">
    <property type="entry name" value="COMPLEMENT COMPONENT-RELATED SUSHI DOMAIN-CONTAINING"/>
    <property type="match status" value="1"/>
</dbReference>
<evidence type="ECO:0000256" key="9">
    <source>
        <dbReference type="ARBA" id="ARBA00023157"/>
    </source>
</evidence>
<dbReference type="SUPFAM" id="SSF57535">
    <property type="entry name" value="Complement control module/SCR domain"/>
    <property type="match status" value="4"/>
</dbReference>
<dbReference type="GO" id="GO:0016020">
    <property type="term" value="C:membrane"/>
    <property type="evidence" value="ECO:0007669"/>
    <property type="project" value="UniProtKB-SubCell"/>
</dbReference>
<keyword evidence="4" id="KW-0635">Pregnancy</keyword>
<dbReference type="GO" id="GO:0007565">
    <property type="term" value="P:female pregnancy"/>
    <property type="evidence" value="ECO:0007669"/>
    <property type="project" value="UniProtKB-KW"/>
</dbReference>
<dbReference type="FunFam" id="2.10.70.10:FF:000044">
    <property type="entry name" value="Complement component receptor type 1"/>
    <property type="match status" value="1"/>
</dbReference>
<dbReference type="GO" id="GO:0006958">
    <property type="term" value="P:complement activation, classical pathway"/>
    <property type="evidence" value="ECO:0007669"/>
    <property type="project" value="UniProtKB-KW"/>
</dbReference>
<sequence>EFLFLPQGLDAYCTSNDGEIGVWSGPPPQCIELNKCTPPPYVENAVMLSENRSLFSLRDIVEFRCHPGFIMKGASSVHCQSLNKWEPELPSCFKGVICRLPQEMSGFQKGLGMKKEYYYGENVTLECEDGYTLEGSSQASAIYLWVSCGEAWGSTDTRFTGKPAVNRLCADSNAGLGCLVSAQRPFPMGHCQPLPSAKPINLTDESMFPIGTYLLYECLPGYIKRQFSITCKQDSTWTSAEDKCIRKQCKTPSDPENGLVHVHTGIEFGSRINYTCNQGYRLIGSSSAVCVITDQSVDWDTEAPICEWIPCEIPPGIPNGDFFSSTREDF</sequence>
<proteinExistence type="evidence at transcript level"/>
<keyword evidence="10" id="KW-0325">Glycoprotein</keyword>
<dbReference type="MGI" id="MGI:88513">
    <property type="gene designation" value="Cr1l"/>
</dbReference>
<evidence type="ECO:0000256" key="10">
    <source>
        <dbReference type="ARBA" id="ARBA00023180"/>
    </source>
</evidence>
<dbReference type="GO" id="GO:0045916">
    <property type="term" value="P:negative regulation of complement activation"/>
    <property type="evidence" value="ECO:0007669"/>
    <property type="project" value="UniProtKB-ARBA"/>
</dbReference>
<dbReference type="AGR" id="MGI:88513"/>
<dbReference type="InterPro" id="IPR000436">
    <property type="entry name" value="Sushi_SCR_CCP_dom"/>
</dbReference>
<comment type="subunit">
    <text evidence="11">Interacts with C3b.</text>
</comment>
<keyword evidence="3 14" id="KW-0768">Sushi</keyword>
<evidence type="ECO:0000256" key="2">
    <source>
        <dbReference type="ARBA" id="ARBA00010908"/>
    </source>
</evidence>
<name>Q62479_MOUSE</name>
<evidence type="ECO:0000259" key="15">
    <source>
        <dbReference type="PROSITE" id="PS50923"/>
    </source>
</evidence>
<dbReference type="InterPro" id="IPR035976">
    <property type="entry name" value="Sushi/SCR/CCP_sf"/>
</dbReference>
<dbReference type="FunFam" id="2.10.70.10:FF:000038">
    <property type="entry name" value="Complement component receptor type 1"/>
    <property type="match status" value="1"/>
</dbReference>
<dbReference type="Pfam" id="PF00084">
    <property type="entry name" value="Sushi"/>
    <property type="match status" value="4"/>
</dbReference>
<keyword evidence="9 14" id="KW-1015">Disulfide bond</keyword>
<dbReference type="InterPro" id="IPR050350">
    <property type="entry name" value="Compl-Cell_Adhes-Reg"/>
</dbReference>
<feature type="non-terminal residue" evidence="16">
    <location>
        <position position="330"/>
    </location>
</feature>
<keyword evidence="5" id="KW-0732">Signal</keyword>
<evidence type="ECO:0000313" key="17">
    <source>
        <dbReference type="MGI" id="MGI:88513"/>
    </source>
</evidence>
<comment type="similarity">
    <text evidence="2">Belongs to the receptors of complement activation (RCA) family.</text>
</comment>
<evidence type="ECO:0000256" key="6">
    <source>
        <dbReference type="ARBA" id="ARBA00022737"/>
    </source>
</evidence>
<evidence type="ECO:0000256" key="1">
    <source>
        <dbReference type="ARBA" id="ARBA00004370"/>
    </source>
</evidence>